<feature type="transmembrane region" description="Helical" evidence="1">
    <location>
        <begin position="39"/>
        <end position="61"/>
    </location>
</feature>
<feature type="transmembrane region" description="Helical" evidence="1">
    <location>
        <begin position="113"/>
        <end position="131"/>
    </location>
</feature>
<keyword evidence="1" id="KW-1133">Transmembrane helix</keyword>
<keyword evidence="1" id="KW-0812">Transmembrane</keyword>
<name>A0A6C0DR81_9ZZZZ</name>
<evidence type="ECO:0000256" key="1">
    <source>
        <dbReference type="SAM" id="Phobius"/>
    </source>
</evidence>
<accession>A0A6C0DR81</accession>
<sequence>MDKYVYPPIEINNKIKTENTNKKDEYKYTEQPYFCICKIIFHFTIVEYIILSKSSLVNIYYIKKMADMFDSLFGSLGSEYCIYFYFLEVYFFISLVLFAISSLYVGFSKRKGFSYYFSKLILGLVIFFMYFQNRLLYSMCSSKR</sequence>
<dbReference type="AlphaFoldDB" id="A0A6C0DR81"/>
<organism evidence="2">
    <name type="scientific">viral metagenome</name>
    <dbReference type="NCBI Taxonomy" id="1070528"/>
    <lineage>
        <taxon>unclassified sequences</taxon>
        <taxon>metagenomes</taxon>
        <taxon>organismal metagenomes</taxon>
    </lineage>
</organism>
<keyword evidence="1" id="KW-0472">Membrane</keyword>
<dbReference type="EMBL" id="MN739660">
    <property type="protein sequence ID" value="QHT18904.1"/>
    <property type="molecule type" value="Genomic_DNA"/>
</dbReference>
<evidence type="ECO:0000313" key="2">
    <source>
        <dbReference type="EMBL" id="QHT18904.1"/>
    </source>
</evidence>
<feature type="transmembrane region" description="Helical" evidence="1">
    <location>
        <begin position="82"/>
        <end position="107"/>
    </location>
</feature>
<protein>
    <submittedName>
        <fullName evidence="2">Uncharacterized protein</fullName>
    </submittedName>
</protein>
<reference evidence="2" key="1">
    <citation type="journal article" date="2020" name="Nature">
        <title>Giant virus diversity and host interactions through global metagenomics.</title>
        <authorList>
            <person name="Schulz F."/>
            <person name="Roux S."/>
            <person name="Paez-Espino D."/>
            <person name="Jungbluth S."/>
            <person name="Walsh D.A."/>
            <person name="Denef V.J."/>
            <person name="McMahon K.D."/>
            <person name="Konstantinidis K.T."/>
            <person name="Eloe-Fadrosh E.A."/>
            <person name="Kyrpides N.C."/>
            <person name="Woyke T."/>
        </authorList>
    </citation>
    <scope>NUCLEOTIDE SEQUENCE</scope>
    <source>
        <strain evidence="2">GVMAG-M-3300023174-49</strain>
    </source>
</reference>
<proteinExistence type="predicted"/>